<accession>A0LNK4</accession>
<dbReference type="PANTHER" id="PTHR33393:SF11">
    <property type="entry name" value="POLYGLUTAMINE SYNTHESIS ACCESSORY PROTEIN RV0574C-RELATED"/>
    <property type="match status" value="1"/>
</dbReference>
<dbReference type="PANTHER" id="PTHR33393">
    <property type="entry name" value="POLYGLUTAMINE SYNTHESIS ACCESSORY PROTEIN RV0574C-RELATED"/>
    <property type="match status" value="1"/>
</dbReference>
<name>A0LNK4_SYNFM</name>
<evidence type="ECO:0000313" key="4">
    <source>
        <dbReference type="Proteomes" id="UP000001784"/>
    </source>
</evidence>
<organism evidence="3 4">
    <name type="scientific">Syntrophobacter fumaroxidans (strain DSM 10017 / MPOB)</name>
    <dbReference type="NCBI Taxonomy" id="335543"/>
    <lineage>
        <taxon>Bacteria</taxon>
        <taxon>Pseudomonadati</taxon>
        <taxon>Thermodesulfobacteriota</taxon>
        <taxon>Syntrophobacteria</taxon>
        <taxon>Syntrophobacterales</taxon>
        <taxon>Syntrophobacteraceae</taxon>
        <taxon>Syntrophobacter</taxon>
    </lineage>
</organism>
<reference evidence="3 4" key="1">
    <citation type="submission" date="2006-10" db="EMBL/GenBank/DDBJ databases">
        <title>Complete sequence of Syntrophobacter fumaroxidans MPOB.</title>
        <authorList>
            <consortium name="US DOE Joint Genome Institute"/>
            <person name="Copeland A."/>
            <person name="Lucas S."/>
            <person name="Lapidus A."/>
            <person name="Barry K."/>
            <person name="Detter J.C."/>
            <person name="Glavina del Rio T."/>
            <person name="Hammon N."/>
            <person name="Israni S."/>
            <person name="Pitluck S."/>
            <person name="Goltsman E.G."/>
            <person name="Martinez M."/>
            <person name="Schmutz J."/>
            <person name="Larimer F."/>
            <person name="Land M."/>
            <person name="Hauser L."/>
            <person name="Kyrpides N."/>
            <person name="Kim E."/>
            <person name="Boone D.R."/>
            <person name="Brockman F."/>
            <person name="Culley D."/>
            <person name="Ferry J."/>
            <person name="Gunsalus R."/>
            <person name="McInerney M.J."/>
            <person name="Morrison M."/>
            <person name="Plugge C."/>
            <person name="Rohlin L."/>
            <person name="Scholten J."/>
            <person name="Sieber J."/>
            <person name="Stams A.J.M."/>
            <person name="Worm P."/>
            <person name="Henstra A.M."/>
            <person name="Richardson P."/>
        </authorList>
    </citation>
    <scope>NUCLEOTIDE SEQUENCE [LARGE SCALE GENOMIC DNA]</scope>
    <source>
        <strain evidence="4">DSM 10017 / MPOB</strain>
    </source>
</reference>
<protein>
    <submittedName>
        <fullName evidence="3">Enzyme of poly-gamma-glutamate biosynthesis (Capsule formation)-like</fullName>
    </submittedName>
</protein>
<dbReference type="InterPro" id="IPR052169">
    <property type="entry name" value="CW_Biosynth-Accessory"/>
</dbReference>
<dbReference type="SMART" id="SM00854">
    <property type="entry name" value="PGA_cap"/>
    <property type="match status" value="1"/>
</dbReference>
<sequence length="352" mass="40489">MEDWLLSPKILQQASAEEDICWVGNFECAISQTPVDTPEKAYHLVLPESAWEWVVRSPFRALNLANNHSADAGVKALERLVRRLMDETTIQPYGLTFLPFARLQVGRYRCAVIGCAERGYPPNRMLLPLDAVEREIARIRPNADRVFITPHWGYEGEFAGHPSPRQRKLARHWIEAGADGIFGHHAHSIHGVETIRAKPVWFSLGNFDFDHVEGAKHPLSGLGLTVDYSVAEHDSWVYQFIWHHELMPFSAALQPRAEKYLHEISKDFKGVCGWPTRKWLRSVGPRYIRKSDSSWRNRLRRTPLPGVIVKWMLWNLLPKTLLMRMACLCTEAAPLTTVREFEESLAPMWPRK</sequence>
<dbReference type="InParanoid" id="A0LNK4"/>
<dbReference type="InterPro" id="IPR019079">
    <property type="entry name" value="Capsule_synth_CapA"/>
</dbReference>
<gene>
    <name evidence="3" type="ordered locus">Sfum_3333</name>
</gene>
<dbReference type="Proteomes" id="UP000001784">
    <property type="component" value="Chromosome"/>
</dbReference>
<proteinExistence type="inferred from homology"/>
<dbReference type="EMBL" id="CP000478">
    <property type="protein sequence ID" value="ABK19006.1"/>
    <property type="molecule type" value="Genomic_DNA"/>
</dbReference>
<evidence type="ECO:0000259" key="2">
    <source>
        <dbReference type="SMART" id="SM00854"/>
    </source>
</evidence>
<dbReference type="SUPFAM" id="SSF56300">
    <property type="entry name" value="Metallo-dependent phosphatases"/>
    <property type="match status" value="1"/>
</dbReference>
<dbReference type="STRING" id="335543.Sfum_3333"/>
<dbReference type="eggNOG" id="COG2843">
    <property type="taxonomic scope" value="Bacteria"/>
</dbReference>
<evidence type="ECO:0000256" key="1">
    <source>
        <dbReference type="ARBA" id="ARBA00005662"/>
    </source>
</evidence>
<dbReference type="InterPro" id="IPR029052">
    <property type="entry name" value="Metallo-depent_PP-like"/>
</dbReference>
<keyword evidence="4" id="KW-1185">Reference proteome</keyword>
<dbReference type="KEGG" id="sfu:Sfum_3333"/>
<feature type="domain" description="Capsule synthesis protein CapA" evidence="2">
    <location>
        <begin position="3"/>
        <end position="211"/>
    </location>
</feature>
<comment type="similarity">
    <text evidence="1">Belongs to the CapA family.</text>
</comment>
<evidence type="ECO:0000313" key="3">
    <source>
        <dbReference type="EMBL" id="ABK19006.1"/>
    </source>
</evidence>
<dbReference type="Gene3D" id="3.60.21.10">
    <property type="match status" value="1"/>
</dbReference>
<dbReference type="HOGENOM" id="CLU_787384_0_0_7"/>
<dbReference type="AlphaFoldDB" id="A0LNK4"/>
<dbReference type="RefSeq" id="WP_011700131.1">
    <property type="nucleotide sequence ID" value="NC_008554.1"/>
</dbReference>
<dbReference type="Pfam" id="PF09587">
    <property type="entry name" value="PGA_cap"/>
    <property type="match status" value="1"/>
</dbReference>